<sequence>MIEDGASWKVFKSTLNIKQKKQIQKNFLIQKNCKPELNNIKAKISQVSSVTLNELLQKFNLPGCQSNLVNEIFNAAKVTFKNRRRYSDNWILLCLILQIRSLSGYRFLRNQNILPLPCIKTVRNDNQRKEILLLNEVYLRSSISVNSRTLSYTGLEDFGGELPSRDTQKADHGLVFMWSSLADNFTQPIAVFASKGPIKGMDLTKLVVKAIMLLEDAGAQVLGLTTDGASTNRTMWNNLDISGKIGNTNNFFCNPFDEARKVFVFSDTPYTLSH</sequence>
<proteinExistence type="predicted"/>
<dbReference type="AlphaFoldDB" id="A0A6G0SVF8"/>
<organism evidence="2 3">
    <name type="scientific">Aphis glycines</name>
    <name type="common">Soybean aphid</name>
    <dbReference type="NCBI Taxonomy" id="307491"/>
    <lineage>
        <taxon>Eukaryota</taxon>
        <taxon>Metazoa</taxon>
        <taxon>Ecdysozoa</taxon>
        <taxon>Arthropoda</taxon>
        <taxon>Hexapoda</taxon>
        <taxon>Insecta</taxon>
        <taxon>Pterygota</taxon>
        <taxon>Neoptera</taxon>
        <taxon>Paraneoptera</taxon>
        <taxon>Hemiptera</taxon>
        <taxon>Sternorrhyncha</taxon>
        <taxon>Aphidomorpha</taxon>
        <taxon>Aphidoidea</taxon>
        <taxon>Aphididae</taxon>
        <taxon>Aphidini</taxon>
        <taxon>Aphis</taxon>
        <taxon>Aphis</taxon>
    </lineage>
</organism>
<dbReference type="Pfam" id="PF21787">
    <property type="entry name" value="TNP-like_RNaseH_N"/>
    <property type="match status" value="1"/>
</dbReference>
<feature type="domain" description="Transposable element P transposase-like RNase H" evidence="1">
    <location>
        <begin position="124"/>
        <end position="239"/>
    </location>
</feature>
<evidence type="ECO:0000259" key="1">
    <source>
        <dbReference type="Pfam" id="PF21787"/>
    </source>
</evidence>
<accession>A0A6G0SVF8</accession>
<protein>
    <recommendedName>
        <fullName evidence="1">Transposable element P transposase-like RNase H domain-containing protein</fullName>
    </recommendedName>
</protein>
<dbReference type="EMBL" id="VYZN01001301">
    <property type="protein sequence ID" value="KAE9522343.1"/>
    <property type="molecule type" value="Genomic_DNA"/>
</dbReference>
<dbReference type="OrthoDB" id="6614919at2759"/>
<dbReference type="InterPro" id="IPR048365">
    <property type="entry name" value="TNP-like_RNaseH_N"/>
</dbReference>
<name>A0A6G0SVF8_APHGL</name>
<evidence type="ECO:0000313" key="3">
    <source>
        <dbReference type="Proteomes" id="UP000475862"/>
    </source>
</evidence>
<keyword evidence="3" id="KW-1185">Reference proteome</keyword>
<comment type="caution">
    <text evidence="2">The sequence shown here is derived from an EMBL/GenBank/DDBJ whole genome shotgun (WGS) entry which is preliminary data.</text>
</comment>
<gene>
    <name evidence="2" type="ORF">AGLY_017255</name>
</gene>
<dbReference type="Proteomes" id="UP000475862">
    <property type="component" value="Unassembled WGS sequence"/>
</dbReference>
<evidence type="ECO:0000313" key="2">
    <source>
        <dbReference type="EMBL" id="KAE9522343.1"/>
    </source>
</evidence>
<reference evidence="2 3" key="1">
    <citation type="submission" date="2019-08" db="EMBL/GenBank/DDBJ databases">
        <title>The genome of the soybean aphid Biotype 1, its phylome, world population structure and adaptation to the North American continent.</title>
        <authorList>
            <person name="Giordano R."/>
            <person name="Donthu R.K."/>
            <person name="Hernandez A.G."/>
            <person name="Wright C.L."/>
            <person name="Zimin A.V."/>
        </authorList>
    </citation>
    <scope>NUCLEOTIDE SEQUENCE [LARGE SCALE GENOMIC DNA]</scope>
    <source>
        <tissue evidence="2">Whole aphids</tissue>
    </source>
</reference>